<keyword evidence="2" id="KW-1185">Reference proteome</keyword>
<reference evidence="2" key="1">
    <citation type="submission" date="2017-04" db="EMBL/GenBank/DDBJ databases">
        <authorList>
            <person name="Varghese N."/>
            <person name="Submissions S."/>
        </authorList>
    </citation>
    <scope>NUCLEOTIDE SEQUENCE [LARGE SCALE GENOMIC DNA]</scope>
    <source>
        <strain evidence="2">Ballard 720</strain>
    </source>
</reference>
<dbReference type="STRING" id="28094.SAMN06295900_10541"/>
<evidence type="ECO:0000313" key="1">
    <source>
        <dbReference type="EMBL" id="SMF29224.1"/>
    </source>
</evidence>
<gene>
    <name evidence="1" type="ORF">SAMN06295900_10541</name>
</gene>
<proteinExistence type="predicted"/>
<organism evidence="1 2">
    <name type="scientific">Trinickia caryophylli</name>
    <name type="common">Paraburkholderia caryophylli</name>
    <dbReference type="NCBI Taxonomy" id="28094"/>
    <lineage>
        <taxon>Bacteria</taxon>
        <taxon>Pseudomonadati</taxon>
        <taxon>Pseudomonadota</taxon>
        <taxon>Betaproteobacteria</taxon>
        <taxon>Burkholderiales</taxon>
        <taxon>Burkholderiaceae</taxon>
        <taxon>Trinickia</taxon>
    </lineage>
</organism>
<accession>A0A1X7E8B2</accession>
<sequence length="388" mass="42971">MIGGKDSLVPRNRLRASLARRGALSKGQARGFLWCDPCAYIVSGVQRLPETLMSTRLTPAIASKFAALALSHLTREYPNKLTHALAGPEDVRPPRALHPIFYGSYDWHSCVHGYWLVLRLAGLYPDLPEAPTIAATVDTHFTAPNVAKEIAYLRLPHNRGFERPYGWAWLLALAGQLHAMPGRDPARWSAVLAPLAELIVERFMEFLPKATYPLRVGTHFNTAFALSLALEFARTTGHTELAALIEETARRWHFGDSDCQAWEPGGDEFLSPSLMEAELMRRVSAPGDFAEWFDRFFPRLALGEPATLFAPVTVTDRSDGKIAHLDGLNLSRAWCQRTLAKALPTGDPRRAVLERSAEAHLLAALPHVAGDYMGEHWLATFALLALEA</sequence>
<evidence type="ECO:0000313" key="2">
    <source>
        <dbReference type="Proteomes" id="UP000192911"/>
    </source>
</evidence>
<dbReference type="AlphaFoldDB" id="A0A1X7E8B2"/>
<protein>
    <recommendedName>
        <fullName evidence="3">DUF2891 domain-containing protein</fullName>
    </recommendedName>
</protein>
<dbReference type="Proteomes" id="UP000192911">
    <property type="component" value="Unassembled WGS sequence"/>
</dbReference>
<evidence type="ECO:0008006" key="3">
    <source>
        <dbReference type="Google" id="ProtNLM"/>
    </source>
</evidence>
<dbReference type="Pfam" id="PF11199">
    <property type="entry name" value="DUF2891"/>
    <property type="match status" value="1"/>
</dbReference>
<dbReference type="InterPro" id="IPR021365">
    <property type="entry name" value="DUF2891"/>
</dbReference>
<dbReference type="EMBL" id="FXAH01000005">
    <property type="protein sequence ID" value="SMF29224.1"/>
    <property type="molecule type" value="Genomic_DNA"/>
</dbReference>
<name>A0A1X7E8B2_TRICW</name>